<dbReference type="InterPro" id="IPR001878">
    <property type="entry name" value="Znf_CCHC"/>
</dbReference>
<accession>A0ABS2XV23</accession>
<keyword evidence="5" id="KW-1185">Reference proteome</keyword>
<keyword evidence="1" id="KW-0862">Zinc</keyword>
<dbReference type="PANTHER" id="PTHR45913:SF19">
    <property type="entry name" value="LOW QUALITY PROTEIN: ZINC FINGER BED DOMAIN-CONTAINING PROTEIN 5-LIKE"/>
    <property type="match status" value="1"/>
</dbReference>
<feature type="non-terminal residue" evidence="4">
    <location>
        <position position="546"/>
    </location>
</feature>
<keyword evidence="1" id="KW-0863">Zinc-finger</keyword>
<keyword evidence="1" id="KW-0479">Metal-binding</keyword>
<dbReference type="PANTHER" id="PTHR45913">
    <property type="entry name" value="EPM2A-INTERACTING PROTEIN 1"/>
    <property type="match status" value="1"/>
</dbReference>
<feature type="non-terminal residue" evidence="4">
    <location>
        <position position="1"/>
    </location>
</feature>
<evidence type="ECO:0000256" key="2">
    <source>
        <dbReference type="SAM" id="MobiDB-lite"/>
    </source>
</evidence>
<evidence type="ECO:0000256" key="1">
    <source>
        <dbReference type="PROSITE-ProRule" id="PRU00047"/>
    </source>
</evidence>
<evidence type="ECO:0000313" key="4">
    <source>
        <dbReference type="EMBL" id="MBN3277968.1"/>
    </source>
</evidence>
<feature type="domain" description="CCHC-type" evidence="3">
    <location>
        <begin position="430"/>
        <end position="446"/>
    </location>
</feature>
<dbReference type="Proteomes" id="UP001166093">
    <property type="component" value="Unassembled WGS sequence"/>
</dbReference>
<gene>
    <name evidence="4" type="primary">Fam200a_4</name>
    <name evidence="4" type="ORF">GTO93_0014038</name>
</gene>
<comment type="caution">
    <text evidence="4">The sequence shown here is derived from an EMBL/GenBank/DDBJ whole genome shotgun (WGS) entry which is preliminary data.</text>
</comment>
<dbReference type="Gene3D" id="4.10.60.10">
    <property type="entry name" value="Zinc finger, CCHC-type"/>
    <property type="match status" value="1"/>
</dbReference>
<dbReference type="SUPFAM" id="SSF57756">
    <property type="entry name" value="Retrovirus zinc finger-like domains"/>
    <property type="match status" value="1"/>
</dbReference>
<organism evidence="4 5">
    <name type="scientific">Polyodon spathula</name>
    <name type="common">North American paddlefish</name>
    <name type="synonym">Squalus spathula</name>
    <dbReference type="NCBI Taxonomy" id="7913"/>
    <lineage>
        <taxon>Eukaryota</taxon>
        <taxon>Metazoa</taxon>
        <taxon>Chordata</taxon>
        <taxon>Craniata</taxon>
        <taxon>Vertebrata</taxon>
        <taxon>Euteleostomi</taxon>
        <taxon>Actinopterygii</taxon>
        <taxon>Chondrostei</taxon>
        <taxon>Acipenseriformes</taxon>
        <taxon>Polyodontidae</taxon>
        <taxon>Polyodon</taxon>
    </lineage>
</organism>
<name>A0ABS2XV23_POLSP</name>
<dbReference type="Pfam" id="PF00098">
    <property type="entry name" value="zf-CCHC"/>
    <property type="match status" value="1"/>
</dbReference>
<proteinExistence type="predicted"/>
<dbReference type="EMBL" id="JAAWVQ010075451">
    <property type="protein sequence ID" value="MBN3277968.1"/>
    <property type="molecule type" value="Genomic_DNA"/>
</dbReference>
<dbReference type="PROSITE" id="PS50158">
    <property type="entry name" value="ZF_CCHC"/>
    <property type="match status" value="1"/>
</dbReference>
<sequence>MYFQQKQRELKLSAQVLNRPTTLNDNAQLASYLVAYHVAKEKMSHTVAEKLIHPASLDMVCTIFDDTSAEKLRSIPDEITDVSNCATLLVYVRYVWQDDFMEDLLCCLTLPTNITGGWWAKDQALRKVFGSFSNPQHAFFIDLVLTLTKTEEDTSMKPTVRVKSKNLHTSGMDILTAQWFVMGTQESLKKCVRDFDGVKRAADKFVEWANEKLQEQDGKAEVQAALPEKWVRKKRAMPGELAEDEPLPDPDSEYKTKAHNLILDTVTKSNFACLDPRNFPQRDKGLQAAALHKFDDRATVETLQAELTSLVTQTKLALHAKTVIHCYFILSRYNLLTDAYHVIGLGYKFLLALSVTQVACERCFSTLKFVKNRLRSTTSQDHLEGFMLMSTEKEIHVLSFRRQVIMQLDSRNWSFEETNYVIFLSSEEVRCYHCKELGHQKKRCPKLQQGAKPLAPAPRPSESTSKRSTEGGKTTTAPLPITSKGGKGEEAPEATGASAPPETASGEKATKCTTIARRKKAVAMSTGEAKQGATKPTIWRWVRESS</sequence>
<evidence type="ECO:0000313" key="5">
    <source>
        <dbReference type="Proteomes" id="UP001166093"/>
    </source>
</evidence>
<protein>
    <submittedName>
        <fullName evidence="4">F200A protein</fullName>
    </submittedName>
</protein>
<dbReference type="InterPro" id="IPR036875">
    <property type="entry name" value="Znf_CCHC_sf"/>
</dbReference>
<evidence type="ECO:0000259" key="3">
    <source>
        <dbReference type="PROSITE" id="PS50158"/>
    </source>
</evidence>
<reference evidence="4" key="1">
    <citation type="journal article" date="2021" name="Cell">
        <title>Tracing the genetic footprints of vertebrate landing in non-teleost ray-finned fishes.</title>
        <authorList>
            <person name="Bi X."/>
            <person name="Wang K."/>
            <person name="Yang L."/>
            <person name="Pan H."/>
            <person name="Jiang H."/>
            <person name="Wei Q."/>
            <person name="Fang M."/>
            <person name="Yu H."/>
            <person name="Zhu C."/>
            <person name="Cai Y."/>
            <person name="He Y."/>
            <person name="Gan X."/>
            <person name="Zeng H."/>
            <person name="Yu D."/>
            <person name="Zhu Y."/>
            <person name="Jiang H."/>
            <person name="Qiu Q."/>
            <person name="Yang H."/>
            <person name="Zhang Y.E."/>
            <person name="Wang W."/>
            <person name="Zhu M."/>
            <person name="He S."/>
            <person name="Zhang G."/>
        </authorList>
    </citation>
    <scope>NUCLEOTIDE SEQUENCE</scope>
    <source>
        <strain evidence="4">Pddl_001</strain>
    </source>
</reference>
<feature type="region of interest" description="Disordered" evidence="2">
    <location>
        <begin position="445"/>
        <end position="546"/>
    </location>
</feature>